<name>A0AC58U1E0_TOBAC</name>
<accession>A0AC58U1E0</accession>
<dbReference type="Proteomes" id="UP000790787">
    <property type="component" value="Chromosome 24"/>
</dbReference>
<evidence type="ECO:0000313" key="1">
    <source>
        <dbReference type="Proteomes" id="UP000790787"/>
    </source>
</evidence>
<evidence type="ECO:0000313" key="2">
    <source>
        <dbReference type="RefSeq" id="XP_075103284.1"/>
    </source>
</evidence>
<organism evidence="1 2">
    <name type="scientific">Nicotiana tabacum</name>
    <name type="common">Common tobacco</name>
    <dbReference type="NCBI Taxonomy" id="4097"/>
    <lineage>
        <taxon>Eukaryota</taxon>
        <taxon>Viridiplantae</taxon>
        <taxon>Streptophyta</taxon>
        <taxon>Embryophyta</taxon>
        <taxon>Tracheophyta</taxon>
        <taxon>Spermatophyta</taxon>
        <taxon>Magnoliopsida</taxon>
        <taxon>eudicotyledons</taxon>
        <taxon>Gunneridae</taxon>
        <taxon>Pentapetalae</taxon>
        <taxon>asterids</taxon>
        <taxon>lamiids</taxon>
        <taxon>Solanales</taxon>
        <taxon>Solanaceae</taxon>
        <taxon>Nicotianoideae</taxon>
        <taxon>Nicotianeae</taxon>
        <taxon>Nicotiana</taxon>
    </lineage>
</organism>
<reference evidence="1" key="1">
    <citation type="journal article" date="2014" name="Nat. Commun.">
        <title>The tobacco genome sequence and its comparison with those of tomato and potato.</title>
        <authorList>
            <person name="Sierro N."/>
            <person name="Battey J.N."/>
            <person name="Ouadi S."/>
            <person name="Bakaher N."/>
            <person name="Bovet L."/>
            <person name="Willig A."/>
            <person name="Goepfert S."/>
            <person name="Peitsch M.C."/>
            <person name="Ivanov N.V."/>
        </authorList>
    </citation>
    <scope>NUCLEOTIDE SEQUENCE [LARGE SCALE GENOMIC DNA]</scope>
</reference>
<reference evidence="2" key="2">
    <citation type="submission" date="2025-08" db="UniProtKB">
        <authorList>
            <consortium name="RefSeq"/>
        </authorList>
    </citation>
    <scope>IDENTIFICATION</scope>
    <source>
        <tissue evidence="2">Leaf</tissue>
    </source>
</reference>
<keyword evidence="1" id="KW-1185">Reference proteome</keyword>
<sequence length="197" mass="21817">MVTLSQEIGALRVRFDETKAKWAEVQDVVLAATEREAATADNVTNLEAALNSKIKELAAVGAKHAQLEEKYRKTIKHNRLFSSIVRDLDVSLKFARSTRESLSVEVSQLKEELKHREASLVVEKTYSMYNMRRKTLEEAKADIIDFDVEIAKARELELAAKNRLSAQSDALGSSGSGSEFLGTEEGLEGDDAEDQTG</sequence>
<gene>
    <name evidence="2" type="primary">LOC142177974</name>
</gene>
<dbReference type="RefSeq" id="XP_075103284.1">
    <property type="nucleotide sequence ID" value="XM_075247183.1"/>
</dbReference>
<proteinExistence type="predicted"/>
<protein>
    <submittedName>
        <fullName evidence="2">Uncharacterized protein LOC142177974</fullName>
    </submittedName>
</protein>